<gene>
    <name evidence="1" type="ORF">SLS59_007757</name>
</gene>
<protein>
    <submittedName>
        <fullName evidence="1">Uncharacterized protein</fullName>
    </submittedName>
</protein>
<reference evidence="1 2" key="1">
    <citation type="submission" date="2024-02" db="EMBL/GenBank/DDBJ databases">
        <title>De novo assembly and annotation of 12 fungi associated with fruit tree decline syndrome in Ontario, Canada.</title>
        <authorList>
            <person name="Sulman M."/>
            <person name="Ellouze W."/>
            <person name="Ilyukhin E."/>
        </authorList>
    </citation>
    <scope>NUCLEOTIDE SEQUENCE [LARGE SCALE GENOMIC DNA]</scope>
    <source>
        <strain evidence="1 2">M97-236</strain>
    </source>
</reference>
<proteinExistence type="predicted"/>
<dbReference type="PANTHER" id="PTHR42085">
    <property type="entry name" value="F-BOX DOMAIN-CONTAINING PROTEIN"/>
    <property type="match status" value="1"/>
</dbReference>
<keyword evidence="2" id="KW-1185">Reference proteome</keyword>
<dbReference type="InterPro" id="IPR038883">
    <property type="entry name" value="AN11006-like"/>
</dbReference>
<dbReference type="Proteomes" id="UP001521222">
    <property type="component" value="Unassembled WGS sequence"/>
</dbReference>
<sequence length="334" mass="39396">MVKSNRWNPLPTDFTWPEPRITYLDPALTPRTDAPGTPFPFLSLPRELRDQVYTHTFNPEGIRHRSHTRATTLWSHPKPKPPTYLNLILTSRQIHLEASAALFQACTIEIAPRHSQRRIYHANSLSVTNFLRLFPSAPATLITAVHKQYYDYTSIYRGSPETHEIDELWAMWEHMISEAYVLKEFFPRLKTFKADWSAFEKGLERRIFKGLEDLGESDADRQAMLEKRVDALVQWMRVCAKNRGMQVVPPEWLQIEWDEGPQPCRTEWWYQSHVRKKRVARFQSDVLKLAQRRFAKERAVMQDELEDSGRKWLEEWSKGSKPKRKKWQVPAVDV</sequence>
<evidence type="ECO:0000313" key="1">
    <source>
        <dbReference type="EMBL" id="KAL1596726.1"/>
    </source>
</evidence>
<accession>A0ABR3QX45</accession>
<organism evidence="1 2">
    <name type="scientific">Nothophoma quercina</name>
    <dbReference type="NCBI Taxonomy" id="749835"/>
    <lineage>
        <taxon>Eukaryota</taxon>
        <taxon>Fungi</taxon>
        <taxon>Dikarya</taxon>
        <taxon>Ascomycota</taxon>
        <taxon>Pezizomycotina</taxon>
        <taxon>Dothideomycetes</taxon>
        <taxon>Pleosporomycetidae</taxon>
        <taxon>Pleosporales</taxon>
        <taxon>Pleosporineae</taxon>
        <taxon>Didymellaceae</taxon>
        <taxon>Nothophoma</taxon>
    </lineage>
</organism>
<comment type="caution">
    <text evidence="1">The sequence shown here is derived from an EMBL/GenBank/DDBJ whole genome shotgun (WGS) entry which is preliminary data.</text>
</comment>
<evidence type="ECO:0000313" key="2">
    <source>
        <dbReference type="Proteomes" id="UP001521222"/>
    </source>
</evidence>
<name>A0ABR3QX45_9PLEO</name>
<dbReference type="EMBL" id="JAKIXB020000028">
    <property type="protein sequence ID" value="KAL1596726.1"/>
    <property type="molecule type" value="Genomic_DNA"/>
</dbReference>
<dbReference type="PANTHER" id="PTHR42085:SF1">
    <property type="entry name" value="F-BOX DOMAIN-CONTAINING PROTEIN"/>
    <property type="match status" value="1"/>
</dbReference>